<comment type="similarity">
    <text evidence="2">Belongs to the pseudouridine synthase RluA family.</text>
</comment>
<evidence type="ECO:0000256" key="1">
    <source>
        <dbReference type="ARBA" id="ARBA00000073"/>
    </source>
</evidence>
<comment type="caution">
    <text evidence="7">The sequence shown here is derived from an EMBL/GenBank/DDBJ whole genome shotgun (WGS) entry which is preliminary data.</text>
</comment>
<dbReference type="InterPro" id="IPR050188">
    <property type="entry name" value="RluA_PseudoU_synthase"/>
</dbReference>
<proteinExistence type="inferred from homology"/>
<feature type="compositionally biased region" description="Basic and acidic residues" evidence="5">
    <location>
        <begin position="10"/>
        <end position="26"/>
    </location>
</feature>
<accession>A0ABU7RBQ4</accession>
<comment type="catalytic activity">
    <reaction evidence="1">
        <text>a uridine in RNA = a pseudouridine in RNA</text>
        <dbReference type="Rhea" id="RHEA:48348"/>
        <dbReference type="Rhea" id="RHEA-COMP:12068"/>
        <dbReference type="Rhea" id="RHEA-COMP:12069"/>
        <dbReference type="ChEBI" id="CHEBI:65314"/>
        <dbReference type="ChEBI" id="CHEBI:65315"/>
    </reaction>
</comment>
<dbReference type="Pfam" id="PF00849">
    <property type="entry name" value="PseudoU_synth_2"/>
    <property type="match status" value="1"/>
</dbReference>
<keyword evidence="7" id="KW-0413">Isomerase</keyword>
<protein>
    <recommendedName>
        <fullName evidence="3">RNA pseudouridylate synthase</fullName>
    </recommendedName>
    <alternativeName>
        <fullName evidence="4">RNA-uridine isomerase</fullName>
    </alternativeName>
</protein>
<keyword evidence="8" id="KW-1185">Reference proteome</keyword>
<feature type="domain" description="Pseudouridine synthase RsuA/RluA-like" evidence="6">
    <location>
        <begin position="131"/>
        <end position="281"/>
    </location>
</feature>
<name>A0ABU7RBQ4_9ACTN</name>
<dbReference type="InterPro" id="IPR006224">
    <property type="entry name" value="PsdUridine_synth_RluA-like_CS"/>
</dbReference>
<dbReference type="PANTHER" id="PTHR21600:SF87">
    <property type="entry name" value="RNA PSEUDOURIDYLATE SYNTHASE DOMAIN-CONTAINING PROTEIN 1"/>
    <property type="match status" value="1"/>
</dbReference>
<evidence type="ECO:0000256" key="5">
    <source>
        <dbReference type="SAM" id="MobiDB-lite"/>
    </source>
</evidence>
<dbReference type="PROSITE" id="PS01129">
    <property type="entry name" value="PSI_RLU"/>
    <property type="match status" value="1"/>
</dbReference>
<dbReference type="RefSeq" id="WP_330958793.1">
    <property type="nucleotide sequence ID" value="NZ_JAZGJQ010000011.1"/>
</dbReference>
<dbReference type="Gene3D" id="3.30.2350.10">
    <property type="entry name" value="Pseudouridine synthase"/>
    <property type="match status" value="1"/>
</dbReference>
<evidence type="ECO:0000313" key="8">
    <source>
        <dbReference type="Proteomes" id="UP001332931"/>
    </source>
</evidence>
<evidence type="ECO:0000313" key="7">
    <source>
        <dbReference type="EMBL" id="MEE6148028.1"/>
    </source>
</evidence>
<evidence type="ECO:0000256" key="2">
    <source>
        <dbReference type="ARBA" id="ARBA00010876"/>
    </source>
</evidence>
<dbReference type="InterPro" id="IPR006145">
    <property type="entry name" value="PsdUridine_synth_RsuA/RluA"/>
</dbReference>
<reference evidence="7 8" key="1">
    <citation type="submission" date="2024-01" db="EMBL/GenBank/DDBJ databases">
        <title>Description of Olsenella sp. nov., isolated from pig feces.</title>
        <authorList>
            <person name="Chang Y.-H."/>
        </authorList>
    </citation>
    <scope>NUCLEOTIDE SEQUENCE [LARGE SCALE GENOMIC DNA]</scope>
    <source>
        <strain evidence="7 8">YH-ols2223</strain>
    </source>
</reference>
<evidence type="ECO:0000256" key="4">
    <source>
        <dbReference type="ARBA" id="ARBA00033164"/>
    </source>
</evidence>
<dbReference type="PANTHER" id="PTHR21600">
    <property type="entry name" value="MITOCHONDRIAL RNA PSEUDOURIDINE SYNTHASE"/>
    <property type="match status" value="1"/>
</dbReference>
<dbReference type="EMBL" id="JAZGJQ010000011">
    <property type="protein sequence ID" value="MEE6148028.1"/>
    <property type="molecule type" value="Genomic_DNA"/>
</dbReference>
<evidence type="ECO:0000256" key="3">
    <source>
        <dbReference type="ARBA" id="ARBA00031870"/>
    </source>
</evidence>
<dbReference type="CDD" id="cd02869">
    <property type="entry name" value="PseudoU_synth_RluA_like"/>
    <property type="match status" value="1"/>
</dbReference>
<dbReference type="SUPFAM" id="SSF55120">
    <property type="entry name" value="Pseudouridine synthase"/>
    <property type="match status" value="1"/>
</dbReference>
<dbReference type="Proteomes" id="UP001332931">
    <property type="component" value="Unassembled WGS sequence"/>
</dbReference>
<sequence>MSRRGASARAGREGREPRGGDVREGCEGGPARRWRLVEASEGRALLRALVPTGASELLREATGSKRSAARILAEGRASVFGVLLRPADALRPGDVVEVTWGAPWSSGAGVAATAPAAGPDLLVLWEDPFALAVEKPAGLLVHSDGTGADTLTGRVRAHLAAAGSPAAGSAQALQRLDEETTGVVLFSKAPDFQPAFDELVAGHAMGKRYLAVVRGRLSGGPFELTGPIARDRHDARRMRVGATGKPSLTRVLPVECRGGATLVGCELGSGRRHQIRVHLSAAGHPILGDSLYGGGPGPLMLHALEESFAHPVTGAPVRVRTPWPARLLPAFPEREVGWDALRGL</sequence>
<evidence type="ECO:0000259" key="6">
    <source>
        <dbReference type="Pfam" id="PF00849"/>
    </source>
</evidence>
<feature type="region of interest" description="Disordered" evidence="5">
    <location>
        <begin position="1"/>
        <end position="27"/>
    </location>
</feature>
<dbReference type="GO" id="GO:0016853">
    <property type="term" value="F:isomerase activity"/>
    <property type="evidence" value="ECO:0007669"/>
    <property type="project" value="UniProtKB-KW"/>
</dbReference>
<gene>
    <name evidence="7" type="ORF">VXJ25_08550</name>
</gene>
<dbReference type="InterPro" id="IPR020103">
    <property type="entry name" value="PsdUridine_synth_cat_dom_sf"/>
</dbReference>
<organism evidence="7 8">
    <name type="scientific">Olsenella absiana</name>
    <dbReference type="NCBI Taxonomy" id="3115222"/>
    <lineage>
        <taxon>Bacteria</taxon>
        <taxon>Bacillati</taxon>
        <taxon>Actinomycetota</taxon>
        <taxon>Coriobacteriia</taxon>
        <taxon>Coriobacteriales</taxon>
        <taxon>Atopobiaceae</taxon>
        <taxon>Olsenella</taxon>
    </lineage>
</organism>